<feature type="repeat" description="ANK" evidence="3">
    <location>
        <begin position="1157"/>
        <end position="1189"/>
    </location>
</feature>
<evidence type="ECO:0000256" key="4">
    <source>
        <dbReference type="SAM" id="MobiDB-lite"/>
    </source>
</evidence>
<dbReference type="Pfam" id="PF12796">
    <property type="entry name" value="Ank_2"/>
    <property type="match status" value="2"/>
</dbReference>
<dbReference type="AlphaFoldDB" id="A0AAN6WBH9"/>
<dbReference type="PRINTS" id="PR01415">
    <property type="entry name" value="ANKYRIN"/>
</dbReference>
<gene>
    <name evidence="7" type="ORF">QBC36DRAFT_367135</name>
</gene>
<keyword evidence="1" id="KW-0677">Repeat</keyword>
<feature type="domain" description="Nephrocystin 3-like N-terminal" evidence="6">
    <location>
        <begin position="344"/>
        <end position="518"/>
    </location>
</feature>
<dbReference type="Gene3D" id="3.40.50.1580">
    <property type="entry name" value="Nucleoside phosphorylase domain"/>
    <property type="match status" value="1"/>
</dbReference>
<dbReference type="InterPro" id="IPR035994">
    <property type="entry name" value="Nucleoside_phosphorylase_sf"/>
</dbReference>
<dbReference type="Gene3D" id="3.40.50.300">
    <property type="entry name" value="P-loop containing nucleotide triphosphate hydrolases"/>
    <property type="match status" value="1"/>
</dbReference>
<feature type="repeat" description="ANK" evidence="3">
    <location>
        <begin position="893"/>
        <end position="925"/>
    </location>
</feature>
<dbReference type="PROSITE" id="PS50088">
    <property type="entry name" value="ANK_REPEAT"/>
    <property type="match status" value="9"/>
</dbReference>
<feature type="repeat" description="ANK" evidence="3">
    <location>
        <begin position="926"/>
        <end position="958"/>
    </location>
</feature>
<dbReference type="Gene3D" id="1.25.40.20">
    <property type="entry name" value="Ankyrin repeat-containing domain"/>
    <property type="match status" value="4"/>
</dbReference>
<dbReference type="GO" id="GO:0009116">
    <property type="term" value="P:nucleoside metabolic process"/>
    <property type="evidence" value="ECO:0007669"/>
    <property type="project" value="InterPro"/>
</dbReference>
<dbReference type="EMBL" id="MU866132">
    <property type="protein sequence ID" value="KAK4178721.1"/>
    <property type="molecule type" value="Genomic_DNA"/>
</dbReference>
<dbReference type="Pfam" id="PF24883">
    <property type="entry name" value="NPHP3_N"/>
    <property type="match status" value="1"/>
</dbReference>
<dbReference type="Proteomes" id="UP001302321">
    <property type="component" value="Unassembled WGS sequence"/>
</dbReference>
<dbReference type="SUPFAM" id="SSF53167">
    <property type="entry name" value="Purine and uridine phosphorylases"/>
    <property type="match status" value="1"/>
</dbReference>
<evidence type="ECO:0000259" key="6">
    <source>
        <dbReference type="Pfam" id="PF24883"/>
    </source>
</evidence>
<keyword evidence="2 3" id="KW-0040">ANK repeat</keyword>
<dbReference type="PROSITE" id="PS50297">
    <property type="entry name" value="ANK_REP_REGION"/>
    <property type="match status" value="9"/>
</dbReference>
<dbReference type="Pfam" id="PF13857">
    <property type="entry name" value="Ank_5"/>
    <property type="match status" value="1"/>
</dbReference>
<dbReference type="InterPro" id="IPR056884">
    <property type="entry name" value="NPHP3-like_N"/>
</dbReference>
<feature type="repeat" description="ANK" evidence="3">
    <location>
        <begin position="959"/>
        <end position="991"/>
    </location>
</feature>
<dbReference type="InterPro" id="IPR002110">
    <property type="entry name" value="Ankyrin_rpt"/>
</dbReference>
<evidence type="ECO:0000313" key="8">
    <source>
        <dbReference type="Proteomes" id="UP001302321"/>
    </source>
</evidence>
<evidence type="ECO:0000259" key="5">
    <source>
        <dbReference type="Pfam" id="PF01048"/>
    </source>
</evidence>
<comment type="caution">
    <text evidence="7">The sequence shown here is derived from an EMBL/GenBank/DDBJ whole genome shotgun (WGS) entry which is preliminary data.</text>
</comment>
<sequence>MTPKRTYQDEEPSASLPKRPRTFDTSSNGGIYPNLDTYSPLVHGDYTIAWICALPLELTASRAMLDEEHPLPPNQAGDDNIYVLGRIDQHNVVMTCLPGQYGTNNAAIVATNLKRSFPSIRATLMVGIGGGSPSQADLYLGDVVVGTRVMQYDMGKVIAGGSFQETADAKTPSWLLNSAVSALRSKHGPHHSSSWMASILRSRLPNILRPNHPDRLFQASYEHLLEAPTCIDCDPAKLQPRGARLSDEPRIHYGVIASGNKVMKDGKARDDIAQRLSALCFEMESAGMMDNLQCLPIRGICDYSDSHKNKEWQDYSAATAAAYARELLEGLPPLTNIRAAYTKTCRWLLQHSKYQDWLDPRKQSQHHGFLWMRGKAGAGKSTMMKFVYLEMKKGFKKSSMAVASFFFNARGGYLERSISGMYRSLLTQLLHEFLDLQSVLDNTDIVPRNQQDCPDLNALKELLSNAVMALGQRCFTCFIDALDECDEQEVRDMVQFFEELAENATDKGIRFQICFSSRPYPYIDICRGILLTLEKESGHQEDLARYVKSRLRIARRPLLEELQSQILDKAAGVFMWVVLVVEILNNESSHGALALRKKLSEIPAELSKLFRSMLARDQNRTESLQLCILWILFSKRPLTPAEFRHALWAGLLERRLVDPELPDDTHMDAVKLVTSSSKGLAEITKSKQQTVQFIHESVRDFLVKEKGIQDLWPELGFDLEGPSHEILKHCCTTYLHHPRVRAIIVAPEGADDERNPMAEKCSFLEYASQQVLYHANAAAPVVPQDGFLTQFFDSAGIRVINHLEKFKARRYGSNATPLYVLADKGLGNLIRTQMKRELATAVPGERYQYPLFAALANGHKSAIAALLGSSSIVCDGVDITKGLNYKKDLRDYQGRTPLSWAAQEGRLSIVELLIQGGADTDNVDGRRYRPLHRALENGHEAILRLLIDNGADVKAQDSSGSTALIWASRNGHDAIVRLLIDRGADFKARDSFKSTALILASRNGHGAIVRLLIDRGADVKAQDSFKSTALILASENGHEAIVRLLIDNGADVKAQDSSGSTALILASRNGHDAIVRLLIDRGADFKAQDSFKSTALIWASRNGHDAIVRLLINRGADVKAQDSFKSTALILASENGHEAIVRLLIDNGADVKAQDSSGSTALILASRNGHDAIARLLIDNGADVKARNSSGSTALIK</sequence>
<dbReference type="PANTHER" id="PTHR24173">
    <property type="entry name" value="ANKYRIN REPEAT CONTAINING"/>
    <property type="match status" value="1"/>
</dbReference>
<proteinExistence type="predicted"/>
<feature type="domain" description="Nucleoside phosphorylase" evidence="5">
    <location>
        <begin position="47"/>
        <end position="310"/>
    </location>
</feature>
<dbReference type="SMART" id="SM00248">
    <property type="entry name" value="ANK"/>
    <property type="match status" value="10"/>
</dbReference>
<feature type="repeat" description="ANK" evidence="3">
    <location>
        <begin position="1124"/>
        <end position="1156"/>
    </location>
</feature>
<keyword evidence="8" id="KW-1185">Reference proteome</keyword>
<protein>
    <submittedName>
        <fullName evidence="7">Ankyrin repeat-containing domain protein</fullName>
    </submittedName>
</protein>
<accession>A0AAN6WBH9</accession>
<evidence type="ECO:0000256" key="2">
    <source>
        <dbReference type="ARBA" id="ARBA00023043"/>
    </source>
</evidence>
<feature type="repeat" description="ANK" evidence="3">
    <location>
        <begin position="1025"/>
        <end position="1057"/>
    </location>
</feature>
<dbReference type="InterPro" id="IPR000845">
    <property type="entry name" value="Nucleoside_phosphorylase_d"/>
</dbReference>
<dbReference type="PANTHER" id="PTHR24173:SF74">
    <property type="entry name" value="ANKYRIN REPEAT DOMAIN-CONTAINING PROTEIN 16"/>
    <property type="match status" value="1"/>
</dbReference>
<organism evidence="7 8">
    <name type="scientific">Triangularia setosa</name>
    <dbReference type="NCBI Taxonomy" id="2587417"/>
    <lineage>
        <taxon>Eukaryota</taxon>
        <taxon>Fungi</taxon>
        <taxon>Dikarya</taxon>
        <taxon>Ascomycota</taxon>
        <taxon>Pezizomycotina</taxon>
        <taxon>Sordariomycetes</taxon>
        <taxon>Sordariomycetidae</taxon>
        <taxon>Sordariales</taxon>
        <taxon>Podosporaceae</taxon>
        <taxon>Triangularia</taxon>
    </lineage>
</organism>
<dbReference type="GO" id="GO:0003824">
    <property type="term" value="F:catalytic activity"/>
    <property type="evidence" value="ECO:0007669"/>
    <property type="project" value="InterPro"/>
</dbReference>
<reference evidence="7" key="2">
    <citation type="submission" date="2023-05" db="EMBL/GenBank/DDBJ databases">
        <authorList>
            <consortium name="Lawrence Berkeley National Laboratory"/>
            <person name="Steindorff A."/>
            <person name="Hensen N."/>
            <person name="Bonometti L."/>
            <person name="Westerberg I."/>
            <person name="Brannstrom I.O."/>
            <person name="Guillou S."/>
            <person name="Cros-Aarteil S."/>
            <person name="Calhoun S."/>
            <person name="Haridas S."/>
            <person name="Kuo A."/>
            <person name="Mondo S."/>
            <person name="Pangilinan J."/>
            <person name="Riley R."/>
            <person name="Labutti K."/>
            <person name="Andreopoulos B."/>
            <person name="Lipzen A."/>
            <person name="Chen C."/>
            <person name="Yanf M."/>
            <person name="Daum C."/>
            <person name="Ng V."/>
            <person name="Clum A."/>
            <person name="Ohm R."/>
            <person name="Martin F."/>
            <person name="Silar P."/>
            <person name="Natvig D."/>
            <person name="Lalanne C."/>
            <person name="Gautier V."/>
            <person name="Ament-Velasquez S.L."/>
            <person name="Kruys A."/>
            <person name="Hutchinson M.I."/>
            <person name="Powell A.J."/>
            <person name="Barry K."/>
            <person name="Miller A.N."/>
            <person name="Grigoriev I.V."/>
            <person name="Debuchy R."/>
            <person name="Gladieux P."/>
            <person name="Thoren M.H."/>
            <person name="Johannesson H."/>
        </authorList>
    </citation>
    <scope>NUCLEOTIDE SEQUENCE</scope>
    <source>
        <strain evidence="7">CBS 892.96</strain>
    </source>
</reference>
<dbReference type="SUPFAM" id="SSF48403">
    <property type="entry name" value="Ankyrin repeat"/>
    <property type="match status" value="1"/>
</dbReference>
<dbReference type="Pfam" id="PF01048">
    <property type="entry name" value="PNP_UDP_1"/>
    <property type="match status" value="1"/>
</dbReference>
<dbReference type="InterPro" id="IPR036770">
    <property type="entry name" value="Ankyrin_rpt-contain_sf"/>
</dbReference>
<evidence type="ECO:0000256" key="3">
    <source>
        <dbReference type="PROSITE-ProRule" id="PRU00023"/>
    </source>
</evidence>
<name>A0AAN6WBH9_9PEZI</name>
<dbReference type="SUPFAM" id="SSF52540">
    <property type="entry name" value="P-loop containing nucleoside triphosphate hydrolases"/>
    <property type="match status" value="1"/>
</dbReference>
<feature type="repeat" description="ANK" evidence="3">
    <location>
        <begin position="992"/>
        <end position="1024"/>
    </location>
</feature>
<evidence type="ECO:0000256" key="1">
    <source>
        <dbReference type="ARBA" id="ARBA00022737"/>
    </source>
</evidence>
<reference evidence="7" key="1">
    <citation type="journal article" date="2023" name="Mol. Phylogenet. Evol.">
        <title>Genome-scale phylogeny and comparative genomics of the fungal order Sordariales.</title>
        <authorList>
            <person name="Hensen N."/>
            <person name="Bonometti L."/>
            <person name="Westerberg I."/>
            <person name="Brannstrom I.O."/>
            <person name="Guillou S."/>
            <person name="Cros-Aarteil S."/>
            <person name="Calhoun S."/>
            <person name="Haridas S."/>
            <person name="Kuo A."/>
            <person name="Mondo S."/>
            <person name="Pangilinan J."/>
            <person name="Riley R."/>
            <person name="LaButti K."/>
            <person name="Andreopoulos B."/>
            <person name="Lipzen A."/>
            <person name="Chen C."/>
            <person name="Yan M."/>
            <person name="Daum C."/>
            <person name="Ng V."/>
            <person name="Clum A."/>
            <person name="Steindorff A."/>
            <person name="Ohm R.A."/>
            <person name="Martin F."/>
            <person name="Silar P."/>
            <person name="Natvig D.O."/>
            <person name="Lalanne C."/>
            <person name="Gautier V."/>
            <person name="Ament-Velasquez S.L."/>
            <person name="Kruys A."/>
            <person name="Hutchinson M.I."/>
            <person name="Powell A.J."/>
            <person name="Barry K."/>
            <person name="Miller A.N."/>
            <person name="Grigoriev I.V."/>
            <person name="Debuchy R."/>
            <person name="Gladieux P."/>
            <person name="Hiltunen Thoren M."/>
            <person name="Johannesson H."/>
        </authorList>
    </citation>
    <scope>NUCLEOTIDE SEQUENCE</scope>
    <source>
        <strain evidence="7">CBS 892.96</strain>
    </source>
</reference>
<feature type="region of interest" description="Disordered" evidence="4">
    <location>
        <begin position="1"/>
        <end position="29"/>
    </location>
</feature>
<feature type="repeat" description="ANK" evidence="3">
    <location>
        <begin position="1058"/>
        <end position="1090"/>
    </location>
</feature>
<dbReference type="InterPro" id="IPR027417">
    <property type="entry name" value="P-loop_NTPase"/>
</dbReference>
<feature type="repeat" description="ANK" evidence="3">
    <location>
        <begin position="1091"/>
        <end position="1123"/>
    </location>
</feature>
<evidence type="ECO:0000313" key="7">
    <source>
        <dbReference type="EMBL" id="KAK4178721.1"/>
    </source>
</evidence>